<sequence>MADPGPKQHIAAEAPESESPHERHESNALSHYLLEVTAFTPEGSTQTALAMRDTLNSKTIEESYATISANLNAPNKRDASRTEYATRDPDRVGILIEHDGRYLTVLETMSEDSLPDDRRSSWCGWLARHQIDMHLLCEWECIPKKLVGLNFITAARVPEGADRGWWHVHSERITFLRDAVGEEAVLAERGRDIVLVALSEKEFLVACEDLFKNAAMMAELAWVRLKEEHEMEEEMGLEGWEIL</sequence>
<evidence type="ECO:0000313" key="2">
    <source>
        <dbReference type="EMBL" id="KAF1920440.1"/>
    </source>
</evidence>
<protein>
    <submittedName>
        <fullName evidence="2">Uncharacterized protein</fullName>
    </submittedName>
</protein>
<evidence type="ECO:0000256" key="1">
    <source>
        <dbReference type="SAM" id="MobiDB-lite"/>
    </source>
</evidence>
<keyword evidence="3" id="KW-1185">Reference proteome</keyword>
<evidence type="ECO:0000313" key="3">
    <source>
        <dbReference type="Proteomes" id="UP000800096"/>
    </source>
</evidence>
<dbReference type="EMBL" id="ML979132">
    <property type="protein sequence ID" value="KAF1920440.1"/>
    <property type="molecule type" value="Genomic_DNA"/>
</dbReference>
<dbReference type="Proteomes" id="UP000800096">
    <property type="component" value="Unassembled WGS sequence"/>
</dbReference>
<reference evidence="2" key="1">
    <citation type="journal article" date="2020" name="Stud. Mycol.">
        <title>101 Dothideomycetes genomes: a test case for predicting lifestyles and emergence of pathogens.</title>
        <authorList>
            <person name="Haridas S."/>
            <person name="Albert R."/>
            <person name="Binder M."/>
            <person name="Bloem J."/>
            <person name="Labutti K."/>
            <person name="Salamov A."/>
            <person name="Andreopoulos B."/>
            <person name="Baker S."/>
            <person name="Barry K."/>
            <person name="Bills G."/>
            <person name="Bluhm B."/>
            <person name="Cannon C."/>
            <person name="Castanera R."/>
            <person name="Culley D."/>
            <person name="Daum C."/>
            <person name="Ezra D."/>
            <person name="Gonzalez J."/>
            <person name="Henrissat B."/>
            <person name="Kuo A."/>
            <person name="Liang C."/>
            <person name="Lipzen A."/>
            <person name="Lutzoni F."/>
            <person name="Magnuson J."/>
            <person name="Mondo S."/>
            <person name="Nolan M."/>
            <person name="Ohm R."/>
            <person name="Pangilinan J."/>
            <person name="Park H.-J."/>
            <person name="Ramirez L."/>
            <person name="Alfaro M."/>
            <person name="Sun H."/>
            <person name="Tritt A."/>
            <person name="Yoshinaga Y."/>
            <person name="Zwiers L.-H."/>
            <person name="Turgeon B."/>
            <person name="Goodwin S."/>
            <person name="Spatafora J."/>
            <person name="Crous P."/>
            <person name="Grigoriev I."/>
        </authorList>
    </citation>
    <scope>NUCLEOTIDE SEQUENCE</scope>
    <source>
        <strain evidence="2">HMLAC05119</strain>
    </source>
</reference>
<accession>A0A6A5R021</accession>
<name>A0A6A5R021_AMPQU</name>
<proteinExistence type="predicted"/>
<feature type="region of interest" description="Disordered" evidence="1">
    <location>
        <begin position="1"/>
        <end position="26"/>
    </location>
</feature>
<dbReference type="AlphaFoldDB" id="A0A6A5R021"/>
<gene>
    <name evidence="2" type="ORF">BDU57DRAFT_561571</name>
</gene>
<organism evidence="2 3">
    <name type="scientific">Ampelomyces quisqualis</name>
    <name type="common">Powdery mildew agent</name>
    <dbReference type="NCBI Taxonomy" id="50730"/>
    <lineage>
        <taxon>Eukaryota</taxon>
        <taxon>Fungi</taxon>
        <taxon>Dikarya</taxon>
        <taxon>Ascomycota</taxon>
        <taxon>Pezizomycotina</taxon>
        <taxon>Dothideomycetes</taxon>
        <taxon>Pleosporomycetidae</taxon>
        <taxon>Pleosporales</taxon>
        <taxon>Pleosporineae</taxon>
        <taxon>Phaeosphaeriaceae</taxon>
        <taxon>Ampelomyces</taxon>
    </lineage>
</organism>